<feature type="region of interest" description="Disordered" evidence="1">
    <location>
        <begin position="53"/>
        <end position="74"/>
    </location>
</feature>
<dbReference type="AlphaFoldDB" id="A0A428V172"/>
<dbReference type="EMBL" id="NIZV01000006">
    <property type="protein sequence ID" value="RSM20262.1"/>
    <property type="molecule type" value="Genomic_DNA"/>
</dbReference>
<organism evidence="2 3">
    <name type="scientific">Fusarium ambrosium</name>
    <dbReference type="NCBI Taxonomy" id="131363"/>
    <lineage>
        <taxon>Eukaryota</taxon>
        <taxon>Fungi</taxon>
        <taxon>Dikarya</taxon>
        <taxon>Ascomycota</taxon>
        <taxon>Pezizomycotina</taxon>
        <taxon>Sordariomycetes</taxon>
        <taxon>Hypocreomycetidae</taxon>
        <taxon>Hypocreales</taxon>
        <taxon>Nectriaceae</taxon>
        <taxon>Fusarium</taxon>
        <taxon>Fusarium solani species complex</taxon>
    </lineage>
</organism>
<proteinExistence type="predicted"/>
<dbReference type="Proteomes" id="UP000288429">
    <property type="component" value="Unassembled WGS sequence"/>
</dbReference>
<gene>
    <name evidence="2" type="ORF">CDV31_000756</name>
</gene>
<keyword evidence="3" id="KW-1185">Reference proteome</keyword>
<protein>
    <submittedName>
        <fullName evidence="2">Uncharacterized protein</fullName>
    </submittedName>
</protein>
<name>A0A428V172_9HYPO</name>
<accession>A0A428V172</accession>
<sequence length="924" mass="108133">MLPAALRANSVEEFLNDPQVAESDLRDLYLKVEEPTLQDIRDACADFARGDLAEEEEDADETAEEEDEDDESFEELVNGDRRYKNLHTDDWLLENFLGKLEKKNLSKKKKKQKSPSAFSVMAKDCDLKHAIQLCRNWAEFSDLNLLTLWQYFPASNWSAWGNNRLIQQLQELGFFPYFVDLEAQQHSRHNQIGGRSSSRRQHDIVETRNIIVGHMKRNDPITRRFLQYLSMRTGELLVMVRDGKTGRVITAPPEEQLWTYRIKQGLGRASKNEWRNVLEVGPLYFDMTDMLREWRFGFDDYYDVFIWDFVPCQSSLDMYNVAITELRNAWRIKHPRDVYQHMKPLLTTMTREKDTMRTRLIKPDENVESLWDTIMDERSEFRLYDIKGHSIKCRTGEQLDRSPYMFYNDVNVLEDQILFPDELVSDKKNVPFREIRNGVSRIEDGILPSTIRQLEKGMEAFTEGKDPMKALKAVKDRDDNSIWAIPKVWETGLKQARKETLSDAQRSLLKRTGLSTPQKSMSLDKRLNTSDPMEIMERDRSFGFKDSFHAGDLEPGSNEHWDEVQERIDAMLATPHAGPTDWVWFLAEILEWLELRADYKDYTHDPAFPWPHGFIIQDLVRAFALVAMFFPDAEASSLVTQFIKSKQCDKFRSTLLFDPKERSKTLPDRRSRTSYKFRDAAFWTEWNEFLKTKSYFADVYPFDWSLAVRPIVARLYVAGVISPAYIQNDSEVVLGMATAKKEPHRPDKLDFFINYEDRYGNFPMNFPPSFVHPSKWPQVMPAAESFAEKNPGARFALIRLWSVPHFYPLMVGPFNRQNPSFLDSAGRSWEWKFVPKDMPGSEYSAHHTTEKRLKLLQKQFEGHVMSRADLILVMGKDADELLRYSTAVTFAIQTKPWLREIDLWKSFINVDLEFLQGLDPYWLD</sequence>
<evidence type="ECO:0000256" key="1">
    <source>
        <dbReference type="SAM" id="MobiDB-lite"/>
    </source>
</evidence>
<evidence type="ECO:0000313" key="2">
    <source>
        <dbReference type="EMBL" id="RSM20262.1"/>
    </source>
</evidence>
<reference evidence="2 3" key="1">
    <citation type="submission" date="2017-06" db="EMBL/GenBank/DDBJ databases">
        <title>Cmopartive genomic analysis of Ambrosia Fusariam Clade fungi.</title>
        <authorList>
            <person name="Stajich J.E."/>
            <person name="Carrillo J."/>
            <person name="Kijimoto T."/>
            <person name="Eskalen A."/>
            <person name="O'Donnell K."/>
            <person name="Kasson M."/>
        </authorList>
    </citation>
    <scope>NUCLEOTIDE SEQUENCE [LARGE SCALE GENOMIC DNA]</scope>
    <source>
        <strain evidence="2 3">NRRL 20438</strain>
    </source>
</reference>
<comment type="caution">
    <text evidence="2">The sequence shown here is derived from an EMBL/GenBank/DDBJ whole genome shotgun (WGS) entry which is preliminary data.</text>
</comment>
<evidence type="ECO:0000313" key="3">
    <source>
        <dbReference type="Proteomes" id="UP000288429"/>
    </source>
</evidence>